<dbReference type="InterPro" id="IPR043519">
    <property type="entry name" value="NT_sf"/>
</dbReference>
<protein>
    <submittedName>
        <fullName evidence="11">Nucleotidyltransferase</fullName>
    </submittedName>
</protein>
<evidence type="ECO:0000313" key="11">
    <source>
        <dbReference type="EMBL" id="HGU32950.1"/>
    </source>
</evidence>
<reference evidence="11" key="1">
    <citation type="journal article" date="2020" name="mSystems">
        <title>Genome- and Community-Level Interaction Insights into Carbon Utilization and Element Cycling Functions of Hydrothermarchaeota in Hydrothermal Sediment.</title>
        <authorList>
            <person name="Zhou Z."/>
            <person name="Liu Y."/>
            <person name="Xu W."/>
            <person name="Pan J."/>
            <person name="Luo Z.H."/>
            <person name="Li M."/>
        </authorList>
    </citation>
    <scope>NUCLEOTIDE SEQUENCE [LARGE SCALE GENOMIC DNA]</scope>
    <source>
        <strain evidence="11">SpSt-477</strain>
    </source>
</reference>
<keyword evidence="6" id="KW-0547">Nucleotide-binding</keyword>
<evidence type="ECO:0000256" key="6">
    <source>
        <dbReference type="ARBA" id="ARBA00022741"/>
    </source>
</evidence>
<keyword evidence="5" id="KW-0479">Metal-binding</keyword>
<comment type="cofactor">
    <cofactor evidence="1">
        <name>Mg(2+)</name>
        <dbReference type="ChEBI" id="CHEBI:18420"/>
    </cofactor>
</comment>
<name>A0A7C4MMG8_9BACT</name>
<dbReference type="Pfam" id="PF01909">
    <property type="entry name" value="NTP_transf_2"/>
    <property type="match status" value="1"/>
</dbReference>
<accession>A0A7C4MMG8</accession>
<comment type="similarity">
    <text evidence="9">Belongs to the MntA antitoxin family.</text>
</comment>
<dbReference type="InterPro" id="IPR052038">
    <property type="entry name" value="Type-VII_TA_antitoxin"/>
</dbReference>
<keyword evidence="2" id="KW-1277">Toxin-antitoxin system</keyword>
<evidence type="ECO:0000259" key="10">
    <source>
        <dbReference type="Pfam" id="PF01909"/>
    </source>
</evidence>
<dbReference type="AlphaFoldDB" id="A0A7C4MMG8"/>
<evidence type="ECO:0000256" key="4">
    <source>
        <dbReference type="ARBA" id="ARBA00022695"/>
    </source>
</evidence>
<evidence type="ECO:0000256" key="3">
    <source>
        <dbReference type="ARBA" id="ARBA00022679"/>
    </source>
</evidence>
<evidence type="ECO:0000256" key="5">
    <source>
        <dbReference type="ARBA" id="ARBA00022723"/>
    </source>
</evidence>
<evidence type="ECO:0000256" key="9">
    <source>
        <dbReference type="ARBA" id="ARBA00038276"/>
    </source>
</evidence>
<dbReference type="GO" id="GO:0046872">
    <property type="term" value="F:metal ion binding"/>
    <property type="evidence" value="ECO:0007669"/>
    <property type="project" value="UniProtKB-KW"/>
</dbReference>
<dbReference type="Gene3D" id="3.30.460.10">
    <property type="entry name" value="Beta Polymerase, domain 2"/>
    <property type="match status" value="1"/>
</dbReference>
<feature type="domain" description="Polymerase nucleotidyl transferase" evidence="10">
    <location>
        <begin position="6"/>
        <end position="93"/>
    </location>
</feature>
<keyword evidence="8" id="KW-0460">Magnesium</keyword>
<dbReference type="PANTHER" id="PTHR33571">
    <property type="entry name" value="SSL8005 PROTEIN"/>
    <property type="match status" value="1"/>
</dbReference>
<dbReference type="PANTHER" id="PTHR33571:SF12">
    <property type="entry name" value="BSL3053 PROTEIN"/>
    <property type="match status" value="1"/>
</dbReference>
<dbReference type="InterPro" id="IPR002934">
    <property type="entry name" value="Polymerase_NTP_transf_dom"/>
</dbReference>
<evidence type="ECO:0000256" key="8">
    <source>
        <dbReference type="ARBA" id="ARBA00022842"/>
    </source>
</evidence>
<organism evidence="11">
    <name type="scientific">Desulfatirhabdium butyrativorans</name>
    <dbReference type="NCBI Taxonomy" id="340467"/>
    <lineage>
        <taxon>Bacteria</taxon>
        <taxon>Pseudomonadati</taxon>
        <taxon>Thermodesulfobacteriota</taxon>
        <taxon>Desulfobacteria</taxon>
        <taxon>Desulfobacterales</taxon>
        <taxon>Desulfatirhabdiaceae</taxon>
        <taxon>Desulfatirhabdium</taxon>
    </lineage>
</organism>
<dbReference type="SUPFAM" id="SSF81301">
    <property type="entry name" value="Nucleotidyltransferase"/>
    <property type="match status" value="1"/>
</dbReference>
<comment type="caution">
    <text evidence="11">The sequence shown here is derived from an EMBL/GenBank/DDBJ whole genome shotgun (WGS) entry which is preliminary data.</text>
</comment>
<dbReference type="EMBL" id="DSUH01000208">
    <property type="protein sequence ID" value="HGU32950.1"/>
    <property type="molecule type" value="Genomic_DNA"/>
</dbReference>
<evidence type="ECO:0000256" key="7">
    <source>
        <dbReference type="ARBA" id="ARBA00022840"/>
    </source>
</evidence>
<keyword evidence="4" id="KW-0548">Nucleotidyltransferase</keyword>
<keyword evidence="3 11" id="KW-0808">Transferase</keyword>
<gene>
    <name evidence="11" type="ORF">ENS29_08845</name>
</gene>
<sequence length="98" mass="11011">MDKEKIIEILRTNRETLARFHVRSLSVFGSVVRGEAKPGSDIDILVEFEPDAHVGLFVFARLQRCLQEILGREVDLATPKALHKAMKQSILGEAVHAF</sequence>
<evidence type="ECO:0000256" key="2">
    <source>
        <dbReference type="ARBA" id="ARBA00022649"/>
    </source>
</evidence>
<evidence type="ECO:0000256" key="1">
    <source>
        <dbReference type="ARBA" id="ARBA00001946"/>
    </source>
</evidence>
<keyword evidence="7" id="KW-0067">ATP-binding</keyword>
<proteinExistence type="inferred from homology"/>
<dbReference type="GO" id="GO:0005524">
    <property type="term" value="F:ATP binding"/>
    <property type="evidence" value="ECO:0007669"/>
    <property type="project" value="UniProtKB-KW"/>
</dbReference>
<dbReference type="GO" id="GO:0016779">
    <property type="term" value="F:nucleotidyltransferase activity"/>
    <property type="evidence" value="ECO:0007669"/>
    <property type="project" value="UniProtKB-KW"/>
</dbReference>
<dbReference type="CDD" id="cd05403">
    <property type="entry name" value="NT_KNTase_like"/>
    <property type="match status" value="1"/>
</dbReference>